<dbReference type="Proteomes" id="UP000326354">
    <property type="component" value="Chromosome"/>
</dbReference>
<dbReference type="InterPro" id="IPR016024">
    <property type="entry name" value="ARM-type_fold"/>
</dbReference>
<gene>
    <name evidence="1" type="ORF">UABAM_00255</name>
</gene>
<sequence>MTKFILCIFSTLMMIGCSSFHYVKTGDPQVELEQIVAAGESEDSELAPGLQKLLQNRISSPQTFDSEKTIESIIAVGKLAPSSAQQELITLLKDEDEEVRFHAVEVLGNVRESAVVRALVSSTKDDDELVADAASRSLSKLTLIPIHDESGENQKNWEEWWQFNAKYFTQE</sequence>
<evidence type="ECO:0000313" key="1">
    <source>
        <dbReference type="EMBL" id="BBM81913.1"/>
    </source>
</evidence>
<dbReference type="PROSITE" id="PS51257">
    <property type="entry name" value="PROKAR_LIPOPROTEIN"/>
    <property type="match status" value="1"/>
</dbReference>
<dbReference type="InterPro" id="IPR011989">
    <property type="entry name" value="ARM-like"/>
</dbReference>
<dbReference type="EMBL" id="AP019860">
    <property type="protein sequence ID" value="BBM81913.1"/>
    <property type="molecule type" value="Genomic_DNA"/>
</dbReference>
<dbReference type="RefSeq" id="WP_151966174.1">
    <property type="nucleotide sequence ID" value="NZ_AP019860.1"/>
</dbReference>
<dbReference type="AlphaFoldDB" id="A0A5S9IHK6"/>
<reference evidence="1 2" key="1">
    <citation type="submission" date="2019-08" db="EMBL/GenBank/DDBJ databases">
        <title>Complete genome sequence of Candidatus Uab amorphum.</title>
        <authorList>
            <person name="Shiratori T."/>
            <person name="Suzuki S."/>
            <person name="Kakizawa Y."/>
            <person name="Ishida K."/>
        </authorList>
    </citation>
    <scope>NUCLEOTIDE SEQUENCE [LARGE SCALE GENOMIC DNA]</scope>
    <source>
        <strain evidence="1 2">SRT547</strain>
    </source>
</reference>
<accession>A0A5S9IHK6</accession>
<name>A0A5S9IHK6_UABAM</name>
<organism evidence="1 2">
    <name type="scientific">Uabimicrobium amorphum</name>
    <dbReference type="NCBI Taxonomy" id="2596890"/>
    <lineage>
        <taxon>Bacteria</taxon>
        <taxon>Pseudomonadati</taxon>
        <taxon>Planctomycetota</taxon>
        <taxon>Candidatus Uabimicrobiia</taxon>
        <taxon>Candidatus Uabimicrobiales</taxon>
        <taxon>Candidatus Uabimicrobiaceae</taxon>
        <taxon>Candidatus Uabimicrobium</taxon>
    </lineage>
</organism>
<protein>
    <recommendedName>
        <fullName evidence="3">HEAT repeat domain-containing protein</fullName>
    </recommendedName>
</protein>
<dbReference type="KEGG" id="uam:UABAM_00255"/>
<dbReference type="Gene3D" id="1.25.10.10">
    <property type="entry name" value="Leucine-rich Repeat Variant"/>
    <property type="match status" value="1"/>
</dbReference>
<dbReference type="SUPFAM" id="SSF48371">
    <property type="entry name" value="ARM repeat"/>
    <property type="match status" value="1"/>
</dbReference>
<keyword evidence="2" id="KW-1185">Reference proteome</keyword>
<dbReference type="Pfam" id="PF13646">
    <property type="entry name" value="HEAT_2"/>
    <property type="match status" value="1"/>
</dbReference>
<evidence type="ECO:0000313" key="2">
    <source>
        <dbReference type="Proteomes" id="UP000326354"/>
    </source>
</evidence>
<evidence type="ECO:0008006" key="3">
    <source>
        <dbReference type="Google" id="ProtNLM"/>
    </source>
</evidence>
<proteinExistence type="predicted"/>